<feature type="compositionally biased region" description="Low complexity" evidence="1">
    <location>
        <begin position="155"/>
        <end position="180"/>
    </location>
</feature>
<keyword evidence="2" id="KW-1133">Transmembrane helix</keyword>
<feature type="transmembrane region" description="Helical" evidence="2">
    <location>
        <begin position="12"/>
        <end position="31"/>
    </location>
</feature>
<feature type="region of interest" description="Disordered" evidence="1">
    <location>
        <begin position="151"/>
        <end position="218"/>
    </location>
</feature>
<geneLocation type="plasmid" evidence="3">
    <name>pECSIC9</name>
</geneLocation>
<evidence type="ECO:0000256" key="1">
    <source>
        <dbReference type="SAM" id="MobiDB-lite"/>
    </source>
</evidence>
<dbReference type="EMBL" id="MG886286">
    <property type="protein sequence ID" value="AXQ86721.1"/>
    <property type="molecule type" value="Genomic_DNA"/>
</dbReference>
<name>A0A385EMY4_ECOLX</name>
<evidence type="ECO:0000256" key="2">
    <source>
        <dbReference type="SAM" id="Phobius"/>
    </source>
</evidence>
<keyword evidence="3" id="KW-0614">Plasmid</keyword>
<organism evidence="3">
    <name type="scientific">Escherichia coli</name>
    <dbReference type="NCBI Taxonomy" id="562"/>
    <lineage>
        <taxon>Bacteria</taxon>
        <taxon>Pseudomonadati</taxon>
        <taxon>Pseudomonadota</taxon>
        <taxon>Gammaproteobacteria</taxon>
        <taxon>Enterobacterales</taxon>
        <taxon>Enterobacteriaceae</taxon>
        <taxon>Escherichia</taxon>
    </lineage>
</organism>
<feature type="compositionally biased region" description="Polar residues" evidence="1">
    <location>
        <begin position="184"/>
        <end position="200"/>
    </location>
</feature>
<sequence length="243" mass="25938">MLDSTVIGDPSFTVVVTVFIVGILTHGGQLLEQRRQPFLYRLPHHIEVDVEIAVSHAITHIAHAAPRHVGMRLGELDVAIHHLCGRLADDDQAHDDGLLGALVGQEVVLGHPFHEAARIGCGLLNVVEVIGQAVLAHIGCASASTLARNFGGRSPGVSRSTSTPSSDFSSSSKSPKSNNVAPGSASTNRSRSLPSRSVPCSTEPKTRGFAARKRPTASRTALRFMSSTTDGRMRILSYRNSLR</sequence>
<evidence type="ECO:0000313" key="3">
    <source>
        <dbReference type="EMBL" id="AXQ86721.1"/>
    </source>
</evidence>
<gene>
    <name evidence="3" type="ORF">pECSIC9_00033</name>
</gene>
<reference evidence="3" key="1">
    <citation type="submission" date="2018-01" db="EMBL/GenBank/DDBJ databases">
        <title>Escherichia coli ST648-D co-producing KPC-2, CTX-M- 15 and QnrS1 isgoing to companion animals.</title>
        <authorList>
            <person name="Sellera F."/>
            <person name="Fernandes M."/>
            <person name="Ruiz R."/>
            <person name="Falleiros A."/>
            <person name="Rodrigues F."/>
            <person name="Cerdeira L."/>
            <person name="Lincopan N."/>
        </authorList>
    </citation>
    <scope>NUCLEOTIDE SEQUENCE</scope>
    <source>
        <strain evidence="3">ECSIC9</strain>
        <plasmid evidence="3">pECSIC9</plasmid>
    </source>
</reference>
<keyword evidence="2" id="KW-0472">Membrane</keyword>
<accession>A0A385EMY4</accession>
<protein>
    <submittedName>
        <fullName evidence="3">DUF86 domain-containing protein</fullName>
    </submittedName>
</protein>
<dbReference type="AlphaFoldDB" id="A0A385EMY4"/>
<proteinExistence type="predicted"/>
<keyword evidence="2" id="KW-0812">Transmembrane</keyword>